<name>A0A363UKM5_9GAMM</name>
<dbReference type="Proteomes" id="UP000251800">
    <property type="component" value="Unassembled WGS sequence"/>
</dbReference>
<dbReference type="EMBL" id="QEQK01000007">
    <property type="protein sequence ID" value="PWN55964.1"/>
    <property type="molecule type" value="Genomic_DNA"/>
</dbReference>
<dbReference type="Gene3D" id="3.30.110.170">
    <property type="entry name" value="Protein of unknown function (DUF541), domain 1"/>
    <property type="match status" value="1"/>
</dbReference>
<evidence type="ECO:0000313" key="3">
    <source>
        <dbReference type="Proteomes" id="UP000251800"/>
    </source>
</evidence>
<feature type="signal peptide" evidence="1">
    <location>
        <begin position="1"/>
        <end position="25"/>
    </location>
</feature>
<feature type="chain" id="PRO_5017040419" description="SIMPL domain-containing protein" evidence="1">
    <location>
        <begin position="26"/>
        <end position="237"/>
    </location>
</feature>
<keyword evidence="3" id="KW-1185">Reference proteome</keyword>
<evidence type="ECO:0000256" key="1">
    <source>
        <dbReference type="SAM" id="SignalP"/>
    </source>
</evidence>
<protein>
    <recommendedName>
        <fullName evidence="4">SIMPL domain-containing protein</fullName>
    </recommendedName>
</protein>
<dbReference type="PANTHER" id="PTHR34387:SF2">
    <property type="entry name" value="SLR1258 PROTEIN"/>
    <property type="match status" value="1"/>
</dbReference>
<sequence>MVGMKTRLLKGVGLSLLLAGCQVQAPADQQDTIQVSGESTIEAVPDQAELRFAVEHQSTTVESAQDQVDTVVGRLLQLAEGLEIERAAIQTTGLNIRPDYQWLAEPRRRSLNGYVVTRHITIQLNDLSQLGTLMSGAVKAGVNQVEPPQFDVGNRAALQQRALTNAVQAARSRAEAMAQAVDQSVGAAISLRAVDLGHSPPQPMMMRAAAESSGAASTYEVGRLTVAARVDATFRLE</sequence>
<comment type="caution">
    <text evidence="2">The sequence shown here is derived from an EMBL/GenBank/DDBJ whole genome shotgun (WGS) entry which is preliminary data.</text>
</comment>
<dbReference type="Pfam" id="PF04402">
    <property type="entry name" value="SIMPL"/>
    <property type="match status" value="1"/>
</dbReference>
<dbReference type="AlphaFoldDB" id="A0A363UKM5"/>
<dbReference type="GO" id="GO:0006974">
    <property type="term" value="P:DNA damage response"/>
    <property type="evidence" value="ECO:0007669"/>
    <property type="project" value="TreeGrafter"/>
</dbReference>
<proteinExistence type="predicted"/>
<dbReference type="PROSITE" id="PS51257">
    <property type="entry name" value="PROKAR_LIPOPROTEIN"/>
    <property type="match status" value="1"/>
</dbReference>
<evidence type="ECO:0008006" key="4">
    <source>
        <dbReference type="Google" id="ProtNLM"/>
    </source>
</evidence>
<organism evidence="2 3">
    <name type="scientific">Abyssibacter profundi</name>
    <dbReference type="NCBI Taxonomy" id="2182787"/>
    <lineage>
        <taxon>Bacteria</taxon>
        <taxon>Pseudomonadati</taxon>
        <taxon>Pseudomonadota</taxon>
        <taxon>Gammaproteobacteria</taxon>
        <taxon>Chromatiales</taxon>
        <taxon>Oceanococcaceae</taxon>
        <taxon>Abyssibacter</taxon>
    </lineage>
</organism>
<dbReference type="InterPro" id="IPR052022">
    <property type="entry name" value="26kDa_periplasmic_antigen"/>
</dbReference>
<evidence type="ECO:0000313" key="2">
    <source>
        <dbReference type="EMBL" id="PWN55964.1"/>
    </source>
</evidence>
<gene>
    <name evidence="2" type="ORF">DEH80_09045</name>
</gene>
<dbReference type="OrthoDB" id="6076439at2"/>
<keyword evidence="1" id="KW-0732">Signal</keyword>
<accession>A0A363UKM5</accession>
<dbReference type="Gene3D" id="3.30.70.2970">
    <property type="entry name" value="Protein of unknown function (DUF541), domain 2"/>
    <property type="match status" value="1"/>
</dbReference>
<reference evidence="2 3" key="1">
    <citation type="submission" date="2018-05" db="EMBL/GenBank/DDBJ databases">
        <title>Abyssibacter profundi OUC007T gen. nov., sp. nov, a marine bacterium isolated from seawater of the Mariana Trench.</title>
        <authorList>
            <person name="Zhou S."/>
        </authorList>
    </citation>
    <scope>NUCLEOTIDE SEQUENCE [LARGE SCALE GENOMIC DNA]</scope>
    <source>
        <strain evidence="2 3">OUC007</strain>
    </source>
</reference>
<dbReference type="InterPro" id="IPR007497">
    <property type="entry name" value="SIMPL/DUF541"/>
</dbReference>
<dbReference type="PANTHER" id="PTHR34387">
    <property type="entry name" value="SLR1258 PROTEIN"/>
    <property type="match status" value="1"/>
</dbReference>